<dbReference type="GO" id="GO:0004521">
    <property type="term" value="F:RNA endonuclease activity"/>
    <property type="evidence" value="ECO:0007669"/>
    <property type="project" value="TreeGrafter"/>
</dbReference>
<name>A0A9C6T9L3_DROAB</name>
<sequence length="366" mass="42228">MYKEGILLLLLVLLESSFHAHGECRLNVNYIQNSLGTLTYYDGHGKMQIQRFASFDEGHKLELHCLHQRVISVKNLGCHRGIVNPKDPEKCDAPIHANVEVTDADKTCPATMYRIGIVIRNQFFELYRACYDKVKVQSHFSDAVIYWKPIHPKSPRPFFDADKLINQWQVASFGAGRVYATFNTIYGIEQDYIKLDIKKRAELVIDRGHLTAAGDMTFYDQMYSTFKYLNVVPQFTSINNGNWLQIEHWVGNNIPRKSVLHVRTGALGILKLLNFEKRRTLKPAYLIPDKKQNPVPEWMYKIVRNMNDELLYVFLTYNNIFKKTKPTAHKCCKVMTCPLKLEDSATLGFTYCCNPDAFVKCLATLK</sequence>
<dbReference type="Proteomes" id="UP000515160">
    <property type="component" value="Chromosome 2R"/>
</dbReference>
<keyword evidence="3" id="KW-0255">Endonuclease</keyword>
<reference evidence="9" key="1">
    <citation type="submission" date="2025-08" db="UniProtKB">
        <authorList>
            <consortium name="RefSeq"/>
        </authorList>
    </citation>
    <scope>IDENTIFICATION</scope>
    <source>
        <strain evidence="9">15112-1751.03</strain>
        <tissue evidence="9">Whole Adult</tissue>
    </source>
</reference>
<dbReference type="GO" id="GO:0006309">
    <property type="term" value="P:apoptotic DNA fragmentation"/>
    <property type="evidence" value="ECO:0007669"/>
    <property type="project" value="TreeGrafter"/>
</dbReference>
<evidence type="ECO:0000259" key="7">
    <source>
        <dbReference type="SMART" id="SM00892"/>
    </source>
</evidence>
<evidence type="ECO:0000256" key="2">
    <source>
        <dbReference type="ARBA" id="ARBA00022722"/>
    </source>
</evidence>
<feature type="chain" id="PRO_5039343713" evidence="6">
    <location>
        <begin position="23"/>
        <end position="366"/>
    </location>
</feature>
<evidence type="ECO:0000256" key="4">
    <source>
        <dbReference type="PIRSR" id="PIRSR640255-1"/>
    </source>
</evidence>
<dbReference type="InterPro" id="IPR001604">
    <property type="entry name" value="Endo_G_ENPP1-like_dom"/>
</dbReference>
<dbReference type="GO" id="GO:0046872">
    <property type="term" value="F:metal ion binding"/>
    <property type="evidence" value="ECO:0007669"/>
    <property type="project" value="UniProtKB-KW"/>
</dbReference>
<dbReference type="InterPro" id="IPR040255">
    <property type="entry name" value="Non-specific_endonuclease"/>
</dbReference>
<keyword evidence="6" id="KW-0732">Signal</keyword>
<dbReference type="PANTHER" id="PTHR13966">
    <property type="entry name" value="ENDONUCLEASE RELATED"/>
    <property type="match status" value="1"/>
</dbReference>
<dbReference type="GeneID" id="117575811"/>
<dbReference type="InterPro" id="IPR044929">
    <property type="entry name" value="DNA/RNA_non-sp_Endonuclease_sf"/>
</dbReference>
<evidence type="ECO:0000256" key="1">
    <source>
        <dbReference type="ARBA" id="ARBA00010052"/>
    </source>
</evidence>
<dbReference type="GO" id="GO:0000014">
    <property type="term" value="F:single-stranded DNA endodeoxyribonuclease activity"/>
    <property type="evidence" value="ECO:0007669"/>
    <property type="project" value="TreeGrafter"/>
</dbReference>
<evidence type="ECO:0000313" key="9">
    <source>
        <dbReference type="RefSeq" id="XP_051862502.1"/>
    </source>
</evidence>
<dbReference type="OrthoDB" id="8194122at2759"/>
<evidence type="ECO:0000256" key="3">
    <source>
        <dbReference type="ARBA" id="ARBA00022759"/>
    </source>
</evidence>
<evidence type="ECO:0000313" key="8">
    <source>
        <dbReference type="Proteomes" id="UP000515160"/>
    </source>
</evidence>
<keyword evidence="3" id="KW-0378">Hydrolase</keyword>
<organism evidence="8 9">
    <name type="scientific">Drosophila albomicans</name>
    <name type="common">Fruit fly</name>
    <dbReference type="NCBI Taxonomy" id="7291"/>
    <lineage>
        <taxon>Eukaryota</taxon>
        <taxon>Metazoa</taxon>
        <taxon>Ecdysozoa</taxon>
        <taxon>Arthropoda</taxon>
        <taxon>Hexapoda</taxon>
        <taxon>Insecta</taxon>
        <taxon>Pterygota</taxon>
        <taxon>Neoptera</taxon>
        <taxon>Endopterygota</taxon>
        <taxon>Diptera</taxon>
        <taxon>Brachycera</taxon>
        <taxon>Muscomorpha</taxon>
        <taxon>Ephydroidea</taxon>
        <taxon>Drosophilidae</taxon>
        <taxon>Drosophila</taxon>
    </lineage>
</organism>
<dbReference type="PANTHER" id="PTHR13966:SF17">
    <property type="entry name" value="ENDONUCLEASE-RELATED"/>
    <property type="match status" value="1"/>
</dbReference>
<proteinExistence type="inferred from homology"/>
<dbReference type="SUPFAM" id="SSF54060">
    <property type="entry name" value="His-Me finger endonucleases"/>
    <property type="match status" value="1"/>
</dbReference>
<feature type="domain" description="DNA/RNA non-specific endonuclease/pyrophosphatase/phosphodiesterase" evidence="7">
    <location>
        <begin position="123"/>
        <end position="358"/>
    </location>
</feature>
<dbReference type="InterPro" id="IPR044925">
    <property type="entry name" value="His-Me_finger_sf"/>
</dbReference>
<protein>
    <submittedName>
        <fullName evidence="9">Uncharacterized protein LOC117575811 isoform X1</fullName>
    </submittedName>
</protein>
<evidence type="ECO:0000256" key="6">
    <source>
        <dbReference type="SAM" id="SignalP"/>
    </source>
</evidence>
<keyword evidence="5" id="KW-0479">Metal-binding</keyword>
<dbReference type="GO" id="GO:0005634">
    <property type="term" value="C:nucleus"/>
    <property type="evidence" value="ECO:0007669"/>
    <property type="project" value="TreeGrafter"/>
</dbReference>
<dbReference type="AlphaFoldDB" id="A0A9C6T9L3"/>
<gene>
    <name evidence="9" type="primary">LOC117575811</name>
</gene>
<evidence type="ECO:0000256" key="5">
    <source>
        <dbReference type="PIRSR" id="PIRSR640255-2"/>
    </source>
</evidence>
<keyword evidence="8" id="KW-1185">Reference proteome</keyword>
<feature type="binding site" evidence="5">
    <location>
        <position position="239"/>
    </location>
    <ligand>
        <name>Mg(2+)</name>
        <dbReference type="ChEBI" id="CHEBI:18420"/>
        <note>catalytic</note>
    </ligand>
</feature>
<comment type="similarity">
    <text evidence="1">Belongs to the DNA/RNA non-specific endonuclease family.</text>
</comment>
<feature type="active site" description="Proton acceptor" evidence="4">
    <location>
        <position position="209"/>
    </location>
</feature>
<accession>A0A9C6T9L3</accession>
<dbReference type="Pfam" id="PF01223">
    <property type="entry name" value="Endonuclease_NS"/>
    <property type="match status" value="1"/>
</dbReference>
<dbReference type="GO" id="GO:0003676">
    <property type="term" value="F:nucleic acid binding"/>
    <property type="evidence" value="ECO:0007669"/>
    <property type="project" value="InterPro"/>
</dbReference>
<feature type="signal peptide" evidence="6">
    <location>
        <begin position="1"/>
        <end position="22"/>
    </location>
</feature>
<dbReference type="Gene3D" id="3.40.570.10">
    <property type="entry name" value="Extracellular Endonuclease, subunit A"/>
    <property type="match status" value="1"/>
</dbReference>
<dbReference type="RefSeq" id="XP_051862502.1">
    <property type="nucleotide sequence ID" value="XM_052006542.1"/>
</dbReference>
<dbReference type="GO" id="GO:0005743">
    <property type="term" value="C:mitochondrial inner membrane"/>
    <property type="evidence" value="ECO:0007669"/>
    <property type="project" value="TreeGrafter"/>
</dbReference>
<dbReference type="SMART" id="SM00892">
    <property type="entry name" value="Endonuclease_NS"/>
    <property type="match status" value="1"/>
</dbReference>
<keyword evidence="2" id="KW-0540">Nuclease</keyword>